<protein>
    <submittedName>
        <fullName evidence="10">3-hydroxyacyl-CoA dehydrogenase</fullName>
        <ecNumber evidence="10">1.1.1.35</ecNumber>
    </submittedName>
</protein>
<evidence type="ECO:0000256" key="1">
    <source>
        <dbReference type="ARBA" id="ARBA00005005"/>
    </source>
</evidence>
<dbReference type="InterPro" id="IPR052242">
    <property type="entry name" value="Mito_3-hydroxyacyl-CoA_DH"/>
</dbReference>
<gene>
    <name evidence="10" type="ORF">P9847_19380</name>
</gene>
<dbReference type="PANTHER" id="PTHR43561">
    <property type="match status" value="1"/>
</dbReference>
<keyword evidence="3" id="KW-0276">Fatty acid metabolism</keyword>
<keyword evidence="4 10" id="KW-0560">Oxidoreductase</keyword>
<dbReference type="InterPro" id="IPR022694">
    <property type="entry name" value="3-OHacyl-CoA_DH"/>
</dbReference>
<dbReference type="EC" id="1.1.1.35" evidence="10"/>
<dbReference type="EMBL" id="JARTLD010000049">
    <property type="protein sequence ID" value="MED5019469.1"/>
    <property type="molecule type" value="Genomic_DNA"/>
</dbReference>
<evidence type="ECO:0000256" key="7">
    <source>
        <dbReference type="ARBA" id="ARBA00049556"/>
    </source>
</evidence>
<dbReference type="PIRSF" id="PIRSF000105">
    <property type="entry name" value="HCDH"/>
    <property type="match status" value="1"/>
</dbReference>
<dbReference type="SUPFAM" id="SSF48179">
    <property type="entry name" value="6-phosphogluconate dehydrogenase C-terminal domain-like"/>
    <property type="match status" value="1"/>
</dbReference>
<dbReference type="CDD" id="cd02440">
    <property type="entry name" value="AdoMet_MTases"/>
    <property type="match status" value="1"/>
</dbReference>
<keyword evidence="11" id="KW-1185">Reference proteome</keyword>
<keyword evidence="6" id="KW-0443">Lipid metabolism</keyword>
<comment type="caution">
    <text evidence="10">The sequence shown here is derived from an EMBL/GenBank/DDBJ whole genome shotgun (WGS) entry which is preliminary data.</text>
</comment>
<evidence type="ECO:0000313" key="10">
    <source>
        <dbReference type="EMBL" id="MED5019469.1"/>
    </source>
</evidence>
<organism evidence="10 11">
    <name type="scientific">Paenibacillus chibensis</name>
    <dbReference type="NCBI Taxonomy" id="59846"/>
    <lineage>
        <taxon>Bacteria</taxon>
        <taxon>Bacillati</taxon>
        <taxon>Bacillota</taxon>
        <taxon>Bacilli</taxon>
        <taxon>Bacillales</taxon>
        <taxon>Paenibacillaceae</taxon>
        <taxon>Paenibacillus</taxon>
    </lineage>
</organism>
<evidence type="ECO:0000256" key="4">
    <source>
        <dbReference type="ARBA" id="ARBA00023002"/>
    </source>
</evidence>
<evidence type="ECO:0000259" key="8">
    <source>
        <dbReference type="Pfam" id="PF00725"/>
    </source>
</evidence>
<dbReference type="InterPro" id="IPR006108">
    <property type="entry name" value="3HC_DH_C"/>
</dbReference>
<evidence type="ECO:0000256" key="3">
    <source>
        <dbReference type="ARBA" id="ARBA00022832"/>
    </source>
</evidence>
<keyword evidence="5" id="KW-0520">NAD</keyword>
<accession>A0ABU6PX53</accession>
<dbReference type="Pfam" id="PF02737">
    <property type="entry name" value="3HCDH_N"/>
    <property type="match status" value="1"/>
</dbReference>
<comment type="pathway">
    <text evidence="2">Lipid metabolism; butanoate metabolism.</text>
</comment>
<dbReference type="RefSeq" id="WP_328280474.1">
    <property type="nucleotide sequence ID" value="NZ_JARTLD010000049.1"/>
</dbReference>
<dbReference type="GO" id="GO:0003857">
    <property type="term" value="F:(3S)-3-hydroxyacyl-CoA dehydrogenase (NAD+) activity"/>
    <property type="evidence" value="ECO:0007669"/>
    <property type="project" value="UniProtKB-EC"/>
</dbReference>
<proteinExistence type="predicted"/>
<feature type="domain" description="3-hydroxyacyl-CoA dehydrogenase C-terminal" evidence="8">
    <location>
        <begin position="188"/>
        <end position="286"/>
    </location>
</feature>
<sequence length="299" mass="32463">MNFNNITVAGSGVLGSQIAYQIAFKGFNVTVYDINDEALERAKDRILNLKSRYQADLGATEAEVNAAFDRMMFNSDLSAAAANADLVIEAIPEVVQIKTDFYKQLGQCAPANTVFATNSSTLLPSQFAEATGRPEKFLALHFANEIWKNNTAEIMKHPGTDMAVFEDVIAFAKAIGMVALPIHKEQPGYILNSLLVPLLEAAQQLLVKEVADVETIDKTWMVATGAPMGPFAILDVVGINTAYNIGLAKAKATGNDIFEKIAKILKEDYIDQGKLGAATGEGFYKYPNPSFAQPDFLKN</sequence>
<evidence type="ECO:0000256" key="6">
    <source>
        <dbReference type="ARBA" id="ARBA00023098"/>
    </source>
</evidence>
<feature type="domain" description="3-hydroxyacyl-CoA dehydrogenase NAD binding" evidence="9">
    <location>
        <begin position="5"/>
        <end position="182"/>
    </location>
</feature>
<evidence type="ECO:0000256" key="5">
    <source>
        <dbReference type="ARBA" id="ARBA00023027"/>
    </source>
</evidence>
<evidence type="ECO:0000256" key="2">
    <source>
        <dbReference type="ARBA" id="ARBA00005086"/>
    </source>
</evidence>
<dbReference type="InterPro" id="IPR006176">
    <property type="entry name" value="3-OHacyl-CoA_DH_NAD-bd"/>
</dbReference>
<dbReference type="InterPro" id="IPR013328">
    <property type="entry name" value="6PGD_dom2"/>
</dbReference>
<evidence type="ECO:0000313" key="11">
    <source>
        <dbReference type="Proteomes" id="UP001343257"/>
    </source>
</evidence>
<dbReference type="Gene3D" id="3.40.50.720">
    <property type="entry name" value="NAD(P)-binding Rossmann-like Domain"/>
    <property type="match status" value="1"/>
</dbReference>
<dbReference type="Gene3D" id="1.10.1040.10">
    <property type="entry name" value="N-(1-d-carboxylethyl)-l-norvaline Dehydrogenase, domain 2"/>
    <property type="match status" value="1"/>
</dbReference>
<dbReference type="SUPFAM" id="SSF51735">
    <property type="entry name" value="NAD(P)-binding Rossmann-fold domains"/>
    <property type="match status" value="1"/>
</dbReference>
<comment type="pathway">
    <text evidence="1">Lipid metabolism; fatty acid beta-oxidation.</text>
</comment>
<comment type="catalytic activity">
    <reaction evidence="7">
        <text>a (3S)-3-hydroxyacyl-CoA + NAD(+) = a 3-oxoacyl-CoA + NADH + H(+)</text>
        <dbReference type="Rhea" id="RHEA:22432"/>
        <dbReference type="ChEBI" id="CHEBI:15378"/>
        <dbReference type="ChEBI" id="CHEBI:57318"/>
        <dbReference type="ChEBI" id="CHEBI:57540"/>
        <dbReference type="ChEBI" id="CHEBI:57945"/>
        <dbReference type="ChEBI" id="CHEBI:90726"/>
        <dbReference type="EC" id="1.1.1.35"/>
    </reaction>
</comment>
<dbReference type="PANTHER" id="PTHR43561:SF3">
    <property type="entry name" value="HYDROXYACYL-COENZYME A DEHYDROGENASE, MITOCHONDRIAL"/>
    <property type="match status" value="1"/>
</dbReference>
<reference evidence="10 11" key="1">
    <citation type="submission" date="2023-03" db="EMBL/GenBank/DDBJ databases">
        <title>Bacillus Genome Sequencing.</title>
        <authorList>
            <person name="Dunlap C."/>
        </authorList>
    </citation>
    <scope>NUCLEOTIDE SEQUENCE [LARGE SCALE GENOMIC DNA]</scope>
    <source>
        <strain evidence="10 11">NRS-52</strain>
    </source>
</reference>
<dbReference type="InterPro" id="IPR008927">
    <property type="entry name" value="6-PGluconate_DH-like_C_sf"/>
</dbReference>
<dbReference type="InterPro" id="IPR036291">
    <property type="entry name" value="NAD(P)-bd_dom_sf"/>
</dbReference>
<dbReference type="Pfam" id="PF00725">
    <property type="entry name" value="3HCDH"/>
    <property type="match status" value="1"/>
</dbReference>
<evidence type="ECO:0000259" key="9">
    <source>
        <dbReference type="Pfam" id="PF02737"/>
    </source>
</evidence>
<dbReference type="NCBIfam" id="NF006143">
    <property type="entry name" value="PRK08293.1"/>
    <property type="match status" value="1"/>
</dbReference>
<name>A0ABU6PX53_9BACL</name>
<dbReference type="Proteomes" id="UP001343257">
    <property type="component" value="Unassembled WGS sequence"/>
</dbReference>